<protein>
    <submittedName>
        <fullName evidence="1">Uncharacterized protein</fullName>
    </submittedName>
</protein>
<name>A0AAU7Z0D4_9BACT</name>
<reference evidence="1" key="2">
    <citation type="journal article" date="2024" name="Environ. Microbiol.">
        <title>Genome analysis and description of Tunturibacter gen. nov. expands the diversity of Terriglobia in tundra soils.</title>
        <authorList>
            <person name="Messyasz A."/>
            <person name="Mannisto M.K."/>
            <person name="Kerkhof L.J."/>
            <person name="Haggblom M.M."/>
        </authorList>
    </citation>
    <scope>NUCLEOTIDE SEQUENCE</scope>
    <source>
        <strain evidence="1">M8UP39</strain>
    </source>
</reference>
<dbReference type="AlphaFoldDB" id="A0AAU7Z0D4"/>
<accession>A0AAU7Z0D4</accession>
<organism evidence="1">
    <name type="scientific">Tunturiibacter gelidiferens</name>
    <dbReference type="NCBI Taxonomy" id="3069689"/>
    <lineage>
        <taxon>Bacteria</taxon>
        <taxon>Pseudomonadati</taxon>
        <taxon>Acidobacteriota</taxon>
        <taxon>Terriglobia</taxon>
        <taxon>Terriglobales</taxon>
        <taxon>Acidobacteriaceae</taxon>
        <taxon>Tunturiibacter</taxon>
    </lineage>
</organism>
<sequence>MSSTPIIPPGGMPPIPPHWREESDWIVLIEFLPKNDVEDRTQAAERTGTCWHMRR</sequence>
<dbReference type="EMBL" id="CP132938">
    <property type="protein sequence ID" value="XCB21975.1"/>
    <property type="molecule type" value="Genomic_DNA"/>
</dbReference>
<evidence type="ECO:0000313" key="1">
    <source>
        <dbReference type="EMBL" id="XCB21975.1"/>
    </source>
</evidence>
<dbReference type="KEGG" id="tgi:RBB81_20705"/>
<gene>
    <name evidence="1" type="ORF">RBB81_20705</name>
</gene>
<proteinExistence type="predicted"/>
<reference evidence="1" key="1">
    <citation type="submission" date="2023-08" db="EMBL/GenBank/DDBJ databases">
        <authorList>
            <person name="Messyasz A."/>
            <person name="Mannisto M.K."/>
            <person name="Kerkhof L.J."/>
            <person name="Haggblom M."/>
        </authorList>
    </citation>
    <scope>NUCLEOTIDE SEQUENCE</scope>
    <source>
        <strain evidence="1">M8UP39</strain>
    </source>
</reference>
<dbReference type="RefSeq" id="WP_353071968.1">
    <property type="nucleotide sequence ID" value="NZ_CP132938.1"/>
</dbReference>